<dbReference type="PANTHER" id="PTHR44809:SF1">
    <property type="entry name" value="PROTEIN O-MANNOSYL-TRANSFERASE TMTC1"/>
    <property type="match status" value="1"/>
</dbReference>
<feature type="binding site" evidence="5">
    <location>
        <begin position="649"/>
        <end position="650"/>
    </location>
    <ligand>
        <name>S-methyl-5'-thioadenosine</name>
        <dbReference type="ChEBI" id="CHEBI:17509"/>
    </ligand>
</feature>
<dbReference type="AlphaFoldDB" id="A0AA41R1R2"/>
<feature type="transmembrane region" description="Helical" evidence="5">
    <location>
        <begin position="461"/>
        <end position="482"/>
    </location>
</feature>
<feature type="transmembrane region" description="Helical" evidence="5">
    <location>
        <begin position="50"/>
        <end position="71"/>
    </location>
</feature>
<evidence type="ECO:0000256" key="4">
    <source>
        <dbReference type="ARBA" id="ARBA00023115"/>
    </source>
</evidence>
<evidence type="ECO:0000256" key="3">
    <source>
        <dbReference type="ARBA" id="ARBA00023066"/>
    </source>
</evidence>
<comment type="subunit">
    <text evidence="5">Homodimer or homotetramer.</text>
</comment>
<evidence type="ECO:0000256" key="2">
    <source>
        <dbReference type="ARBA" id="ARBA00022679"/>
    </source>
</evidence>
<dbReference type="EC" id="2.5.1.16" evidence="5"/>
<evidence type="ECO:0000259" key="9">
    <source>
        <dbReference type="PROSITE" id="PS51006"/>
    </source>
</evidence>
<proteinExistence type="inferred from homology"/>
<keyword evidence="11" id="KW-1185">Reference proteome</keyword>
<comment type="catalytic activity">
    <reaction evidence="5">
        <text>S-adenosyl 3-(methylsulfanyl)propylamine + putrescine = S-methyl-5'-thioadenosine + spermidine + H(+)</text>
        <dbReference type="Rhea" id="RHEA:12721"/>
        <dbReference type="ChEBI" id="CHEBI:15378"/>
        <dbReference type="ChEBI" id="CHEBI:17509"/>
        <dbReference type="ChEBI" id="CHEBI:57443"/>
        <dbReference type="ChEBI" id="CHEBI:57834"/>
        <dbReference type="ChEBI" id="CHEBI:326268"/>
        <dbReference type="EC" id="2.5.1.16"/>
    </reaction>
</comment>
<feature type="transmembrane region" description="Helical" evidence="5">
    <location>
        <begin position="288"/>
        <end position="309"/>
    </location>
</feature>
<protein>
    <recommendedName>
        <fullName evidence="5">Polyamine aminopropyltransferase</fullName>
    </recommendedName>
    <alternativeName>
        <fullName evidence="5">Putrescine aminopropyltransferase</fullName>
        <shortName evidence="5">PAPT</shortName>
    </alternativeName>
    <alternativeName>
        <fullName evidence="5">Spermidine synthase</fullName>
        <shortName evidence="5">SPDS</shortName>
        <shortName evidence="5">SPDSY</shortName>
        <ecNumber evidence="5">2.5.1.16</ecNumber>
    </alternativeName>
</protein>
<keyword evidence="4 5" id="KW-0620">Polyamine biosynthesis</keyword>
<feature type="transmembrane region" description="Helical" evidence="5">
    <location>
        <begin position="404"/>
        <end position="429"/>
    </location>
</feature>
<dbReference type="PANTHER" id="PTHR44809">
    <property type="match status" value="1"/>
</dbReference>
<comment type="caution">
    <text evidence="10">The sequence shown here is derived from an EMBL/GenBank/DDBJ whole genome shotgun (WGS) entry which is preliminary data.</text>
</comment>
<feature type="transmembrane region" description="Helical" evidence="5">
    <location>
        <begin position="196"/>
        <end position="217"/>
    </location>
</feature>
<keyword evidence="2 5" id="KW-0808">Transferase</keyword>
<evidence type="ECO:0000313" key="11">
    <source>
        <dbReference type="Proteomes" id="UP001165427"/>
    </source>
</evidence>
<dbReference type="NCBIfam" id="NF037959">
    <property type="entry name" value="MFS_SpdSyn"/>
    <property type="match status" value="2"/>
</dbReference>
<feature type="domain" description="PABS" evidence="9">
    <location>
        <begin position="577"/>
        <end position="747"/>
    </location>
</feature>
<dbReference type="Gene3D" id="1.25.40.10">
    <property type="entry name" value="Tetratricopeptide repeat domain"/>
    <property type="match status" value="1"/>
</dbReference>
<comment type="caution">
    <text evidence="5 7">Lacks conserved residue(s) required for the propagation of feature annotation.</text>
</comment>
<feature type="transmembrane region" description="Helical" evidence="5">
    <location>
        <begin position="435"/>
        <end position="454"/>
    </location>
</feature>
<dbReference type="Pfam" id="PF01564">
    <property type="entry name" value="Spermine_synth"/>
    <property type="match status" value="1"/>
</dbReference>
<evidence type="ECO:0000256" key="6">
    <source>
        <dbReference type="PROSITE-ProRule" id="PRU00339"/>
    </source>
</evidence>
<feature type="transmembrane region" description="Helical" evidence="5">
    <location>
        <begin position="124"/>
        <end position="157"/>
    </location>
</feature>
<dbReference type="HAMAP" id="MF_00198">
    <property type="entry name" value="Spermidine_synth"/>
    <property type="match status" value="1"/>
</dbReference>
<comment type="caution">
    <text evidence="5">Lacks the conserved Asp active site.</text>
</comment>
<dbReference type="Pfam" id="PF13432">
    <property type="entry name" value="TPR_16"/>
    <property type="match status" value="1"/>
</dbReference>
<feature type="transmembrane region" description="Helical" evidence="5">
    <location>
        <begin position="253"/>
        <end position="276"/>
    </location>
</feature>
<feature type="transmembrane region" description="Helical" evidence="5">
    <location>
        <begin position="169"/>
        <end position="190"/>
    </location>
</feature>
<keyword evidence="6" id="KW-0802">TPR repeat</keyword>
<dbReference type="Gene3D" id="3.40.50.150">
    <property type="entry name" value="Vaccinia Virus protein VP39"/>
    <property type="match status" value="1"/>
</dbReference>
<dbReference type="RefSeq" id="WP_246902348.1">
    <property type="nucleotide sequence ID" value="NZ_JALJRB010000001.1"/>
</dbReference>
<dbReference type="PROSITE" id="PS50005">
    <property type="entry name" value="TPR"/>
    <property type="match status" value="4"/>
</dbReference>
<dbReference type="SUPFAM" id="SSF53335">
    <property type="entry name" value="S-adenosyl-L-methionine-dependent methyltransferases"/>
    <property type="match status" value="1"/>
</dbReference>
<evidence type="ECO:0000256" key="7">
    <source>
        <dbReference type="PROSITE-ProRule" id="PRU00354"/>
    </source>
</evidence>
<dbReference type="GO" id="GO:0008295">
    <property type="term" value="P:spermidine biosynthetic process"/>
    <property type="evidence" value="ECO:0007669"/>
    <property type="project" value="UniProtKB-UniRule"/>
</dbReference>
<dbReference type="SUPFAM" id="SSF48452">
    <property type="entry name" value="TPR-like"/>
    <property type="match status" value="1"/>
</dbReference>
<dbReference type="CDD" id="cd06174">
    <property type="entry name" value="MFS"/>
    <property type="match status" value="1"/>
</dbReference>
<dbReference type="SUPFAM" id="SSF103473">
    <property type="entry name" value="MFS general substrate transporter"/>
    <property type="match status" value="1"/>
</dbReference>
<keyword evidence="5" id="KW-1133">Transmembrane helix</keyword>
<feature type="transmembrane region" description="Helical" evidence="5">
    <location>
        <begin position="321"/>
        <end position="341"/>
    </location>
</feature>
<keyword evidence="5" id="KW-1003">Cell membrane</keyword>
<evidence type="ECO:0000256" key="5">
    <source>
        <dbReference type="HAMAP-Rule" id="MF_00198"/>
    </source>
</evidence>
<dbReference type="InterPro" id="IPR011990">
    <property type="entry name" value="TPR-like_helical_dom_sf"/>
</dbReference>
<reference evidence="10" key="1">
    <citation type="submission" date="2022-04" db="EMBL/GenBank/DDBJ databases">
        <title>Desulfatitalea alkaliphila sp. nov., a novel anaerobic sulfate-reducing bacterium isolated from terrestrial mud volcano, Taman Peninsula, Russia.</title>
        <authorList>
            <person name="Khomyakova M.A."/>
            <person name="Merkel A.Y."/>
            <person name="Slobodkin A.I."/>
        </authorList>
    </citation>
    <scope>NUCLEOTIDE SEQUENCE</scope>
    <source>
        <strain evidence="10">M08but</strain>
    </source>
</reference>
<feature type="repeat" description="TPR" evidence="6">
    <location>
        <begin position="960"/>
        <end position="993"/>
    </location>
</feature>
<feature type="transmembrane region" description="Helical" evidence="5">
    <location>
        <begin position="83"/>
        <end position="104"/>
    </location>
</feature>
<comment type="pathway">
    <text evidence="5">Amine and polyamine biosynthesis; spermidine biosynthesis; spermidine from putrescine: step 1/1.</text>
</comment>
<comment type="function">
    <text evidence="5">Catalyzes the irreversible transfer of a propylamine group from the amino donor S-adenosylmethioninamine (decarboxy-AdoMet) to putrescine (1,4-diaminobutane) to yield spermidine.</text>
</comment>
<evidence type="ECO:0000313" key="10">
    <source>
        <dbReference type="EMBL" id="MCJ8499205.1"/>
    </source>
</evidence>
<evidence type="ECO:0000256" key="1">
    <source>
        <dbReference type="ARBA" id="ARBA00007867"/>
    </source>
</evidence>
<feature type="binding site" evidence="5">
    <location>
        <position position="618"/>
    </location>
    <ligand>
        <name>S-methyl-5'-thioadenosine</name>
        <dbReference type="ChEBI" id="CHEBI:17509"/>
    </ligand>
</feature>
<dbReference type="PROSITE" id="PS51006">
    <property type="entry name" value="PABS_2"/>
    <property type="match status" value="1"/>
</dbReference>
<dbReference type="InterPro" id="IPR036259">
    <property type="entry name" value="MFS_trans_sf"/>
</dbReference>
<name>A0AA41R1R2_9BACT</name>
<feature type="repeat" description="TPR" evidence="6">
    <location>
        <begin position="926"/>
        <end position="959"/>
    </location>
</feature>
<comment type="similarity">
    <text evidence="1 5">Belongs to the spermidine/spermine synthase family.</text>
</comment>
<dbReference type="EMBL" id="JALJRB010000001">
    <property type="protein sequence ID" value="MCJ8499205.1"/>
    <property type="molecule type" value="Genomic_DNA"/>
</dbReference>
<comment type="subcellular location">
    <subcellularLocation>
        <location evidence="5">Cell membrane</location>
        <topology evidence="5">Multi-pass membrane protein</topology>
    </subcellularLocation>
</comment>
<feature type="repeat" description="TPR" evidence="6">
    <location>
        <begin position="994"/>
        <end position="1027"/>
    </location>
</feature>
<dbReference type="CDD" id="cd02440">
    <property type="entry name" value="AdoMet_MTases"/>
    <property type="match status" value="1"/>
</dbReference>
<dbReference type="InterPro" id="IPR019734">
    <property type="entry name" value="TPR_rpt"/>
</dbReference>
<keyword evidence="5" id="KW-0812">Transmembrane</keyword>
<dbReference type="GO" id="GO:0004766">
    <property type="term" value="F:spermidine synthase activity"/>
    <property type="evidence" value="ECO:0007669"/>
    <property type="project" value="UniProtKB-UniRule"/>
</dbReference>
<sequence length="1156" mass="126347">MMKPTTVPRHPTHRLAGFILLCFFLSGLTGLVYQIVWMRLLSRVIGGAPFAVAAILTVFMGGLGVGSYIAARHSDRFQGLQLVRAYGLLELTVGLYALLVPLLLMLSKGMYGLLYHHLYAAHTLWYNFFLFVGAALILGLPTICMGATLPVLCHFYVDRLNTLGAHAGRLYGINTLGAALGALLCGFWMLNVLGVWGTMLSAIALNCAIGLACLALAPASADAARPKTARPDRSPPARPAPQTTAAPAAYPPVVLRGALILFMVSGFCAMAYEVLWTKLLGLIVGPTTYSFTIVLVTFIVGLALGNLVFGRLADRSRDAAALLVGSQIVAALCALGISQLLGDSQLFFAKLIHLFGDQFALLSLFKALVLFGFMVLPTFFLGATFPLVAKIYTRSLDRVGRSIGVAYTINTIGCVLGSFAAGFLLIPLVGKENGLRLVIGLQLLSSLTVGALLFHRQRKPLTRWAALAAALAAGTVLCIAYPDWNRHLLATGKYHRLDETPGVVETIEDTGWLRALFDGARRLGATEKGELIYYGDGIGGFTTVLEYPGPFGEVERSMANSGKMDASSRGDMKTQTLLAHFPMLFARSPEKVMVLGLASGVTAGEVLHYPVTQLDVVDINDRVFEASRLFAQWNNNVLEDPRTRAIVQDAMAHLALTRTRYDVIISEPSNPWMAGMAALFTRDFFELARRRLTEGGLYVQWFHCYQMDWPTFALIGRTFAQVFPNSVLVSCEPGGLSKDFLFVGIKGENGLAWDRARESHRHARQSDQIALAEPELFKRLLVAEDLGRLFGEGPVNTDDRPLLEYVAPKLMHHGQATQQALLRQLAHRAWLSPETLQAVRQLVQSVDTQIDFAAYALSVHAPFPGMVDLDRADPDQRMRYEALLADYCAANPMDFDLIGDPAMVRRLQHVQIAAIEEKLPRMTHPAPAHAYLAWLLGEQGQLAAAIDHYRQALASDPDDAQIHNDLGFLLMETGALAAAEDHFESAIRLRPRFLLAMGNMAFALSAQERLDEALHYFRETLRVQPDIAESHYHVGRILQRLERLAEAVDHLHQAVRLAPDMADAHELLAQLLAEAADNRLRDPLVALGHARRASALTGHRDPGKLTTLAFVYAAANRSTEAQQAAGQALAHARATGNATLLARIEGRLRSLGFALQ</sequence>
<evidence type="ECO:0000256" key="8">
    <source>
        <dbReference type="SAM" id="MobiDB-lite"/>
    </source>
</evidence>
<dbReference type="InterPro" id="IPR029063">
    <property type="entry name" value="SAM-dependent_MTases_sf"/>
</dbReference>
<dbReference type="InterPro" id="IPR030374">
    <property type="entry name" value="PABS"/>
</dbReference>
<feature type="region of interest" description="Disordered" evidence="8">
    <location>
        <begin position="225"/>
        <end position="244"/>
    </location>
</feature>
<gene>
    <name evidence="5" type="primary">speE</name>
    <name evidence="10" type="ORF">MRX98_01350</name>
</gene>
<dbReference type="InterPro" id="IPR052943">
    <property type="entry name" value="TMTC_O-mannosyl-trnsfr"/>
</dbReference>
<dbReference type="Gene3D" id="1.20.1250.20">
    <property type="entry name" value="MFS general substrate transporter like domains"/>
    <property type="match status" value="1"/>
</dbReference>
<organism evidence="10 11">
    <name type="scientific">Desulfatitalea alkaliphila</name>
    <dbReference type="NCBI Taxonomy" id="2929485"/>
    <lineage>
        <taxon>Bacteria</taxon>
        <taxon>Pseudomonadati</taxon>
        <taxon>Thermodesulfobacteriota</taxon>
        <taxon>Desulfobacteria</taxon>
        <taxon>Desulfobacterales</taxon>
        <taxon>Desulfosarcinaceae</taxon>
        <taxon>Desulfatitalea</taxon>
    </lineage>
</organism>
<feature type="repeat" description="TPR" evidence="6">
    <location>
        <begin position="1028"/>
        <end position="1061"/>
    </location>
</feature>
<accession>A0AA41R1R2</accession>
<feature type="transmembrane region" description="Helical" evidence="5">
    <location>
        <begin position="361"/>
        <end position="383"/>
    </location>
</feature>
<dbReference type="SMART" id="SM00028">
    <property type="entry name" value="TPR"/>
    <property type="match status" value="5"/>
</dbReference>
<dbReference type="Proteomes" id="UP001165427">
    <property type="component" value="Unassembled WGS sequence"/>
</dbReference>
<dbReference type="GO" id="GO:0005886">
    <property type="term" value="C:plasma membrane"/>
    <property type="evidence" value="ECO:0007669"/>
    <property type="project" value="UniProtKB-SubCell"/>
</dbReference>
<dbReference type="Pfam" id="PF13414">
    <property type="entry name" value="TPR_11"/>
    <property type="match status" value="1"/>
</dbReference>
<keyword evidence="5" id="KW-0472">Membrane</keyword>
<dbReference type="InterPro" id="IPR001045">
    <property type="entry name" value="Spermi_synthase"/>
</dbReference>
<keyword evidence="3 5" id="KW-0745">Spermidine biosynthesis</keyword>